<dbReference type="STRING" id="137246.A0A401RE81"/>
<protein>
    <recommendedName>
        <fullName evidence="1">Rho-GAP domain-containing protein</fullName>
    </recommendedName>
</protein>
<dbReference type="AlphaFoldDB" id="A0A401RE81"/>
<dbReference type="PANTHER" id="PTHR46150">
    <property type="entry name" value="RHO GTPASE-ACTIVATING PROTEIN 100F"/>
    <property type="match status" value="1"/>
</dbReference>
<dbReference type="GO" id="GO:0005096">
    <property type="term" value="F:GTPase activator activity"/>
    <property type="evidence" value="ECO:0007669"/>
    <property type="project" value="TreeGrafter"/>
</dbReference>
<sequence length="216" mass="24156">MGTFIKFVARDVPIEKAAVGLYRLCGSATVKKELRDSFERDSASVDLSEELYPDINVITGILKDYLRDLPSPLITKTLYKVVLEATAVWPLKMTMGMPDTSPNTPNAVALLDCLPEAEKATLSLLLDHLSLVASLQDFNKMTCQNLAVCFGPVLLGQKQEASQCGGRTSCQELASAVDFKMHIEVLHYLLQLWPSKYTEPYPWSMYSHSSWREFSE</sequence>
<name>A0A401RE81_CHIPU</name>
<dbReference type="GO" id="GO:0097060">
    <property type="term" value="C:synaptic membrane"/>
    <property type="evidence" value="ECO:0007669"/>
    <property type="project" value="TreeGrafter"/>
</dbReference>
<dbReference type="Gene3D" id="1.10.555.10">
    <property type="entry name" value="Rho GTPase activation protein"/>
    <property type="match status" value="1"/>
</dbReference>
<dbReference type="InterPro" id="IPR052118">
    <property type="entry name" value="Rho-GAP_regulator"/>
</dbReference>
<dbReference type="OMA" id="PWIVRAC"/>
<dbReference type="InterPro" id="IPR008936">
    <property type="entry name" value="Rho_GTPase_activation_prot"/>
</dbReference>
<dbReference type="GO" id="GO:0016477">
    <property type="term" value="P:cell migration"/>
    <property type="evidence" value="ECO:0007669"/>
    <property type="project" value="TreeGrafter"/>
</dbReference>
<dbReference type="EMBL" id="BEZZ01003796">
    <property type="protein sequence ID" value="GCC16452.1"/>
    <property type="molecule type" value="Genomic_DNA"/>
</dbReference>
<dbReference type="PROSITE" id="PS50238">
    <property type="entry name" value="RHOGAP"/>
    <property type="match status" value="1"/>
</dbReference>
<dbReference type="SMART" id="SM00324">
    <property type="entry name" value="RhoGAP"/>
    <property type="match status" value="1"/>
</dbReference>
<dbReference type="InterPro" id="IPR000198">
    <property type="entry name" value="RhoGAP_dom"/>
</dbReference>
<keyword evidence="3" id="KW-1185">Reference proteome</keyword>
<dbReference type="Proteomes" id="UP000287033">
    <property type="component" value="Unassembled WGS sequence"/>
</dbReference>
<comment type="caution">
    <text evidence="2">The sequence shown here is derived from an EMBL/GenBank/DDBJ whole genome shotgun (WGS) entry which is preliminary data.</text>
</comment>
<evidence type="ECO:0000313" key="2">
    <source>
        <dbReference type="EMBL" id="GCC16452.1"/>
    </source>
</evidence>
<dbReference type="GO" id="GO:0046578">
    <property type="term" value="P:regulation of Ras protein signal transduction"/>
    <property type="evidence" value="ECO:0007669"/>
    <property type="project" value="TreeGrafter"/>
</dbReference>
<dbReference type="GO" id="GO:0007165">
    <property type="term" value="P:signal transduction"/>
    <property type="evidence" value="ECO:0007669"/>
    <property type="project" value="InterPro"/>
</dbReference>
<dbReference type="Pfam" id="PF00620">
    <property type="entry name" value="RhoGAP"/>
    <property type="match status" value="1"/>
</dbReference>
<accession>A0A401RE81</accession>
<feature type="domain" description="Rho-GAP" evidence="1">
    <location>
        <begin position="1"/>
        <end position="197"/>
    </location>
</feature>
<evidence type="ECO:0000313" key="3">
    <source>
        <dbReference type="Proteomes" id="UP000287033"/>
    </source>
</evidence>
<organism evidence="2 3">
    <name type="scientific">Chiloscyllium punctatum</name>
    <name type="common">Brownbanded bambooshark</name>
    <name type="synonym">Hemiscyllium punctatum</name>
    <dbReference type="NCBI Taxonomy" id="137246"/>
    <lineage>
        <taxon>Eukaryota</taxon>
        <taxon>Metazoa</taxon>
        <taxon>Chordata</taxon>
        <taxon>Craniata</taxon>
        <taxon>Vertebrata</taxon>
        <taxon>Chondrichthyes</taxon>
        <taxon>Elasmobranchii</taxon>
        <taxon>Galeomorphii</taxon>
        <taxon>Galeoidea</taxon>
        <taxon>Orectolobiformes</taxon>
        <taxon>Hemiscylliidae</taxon>
        <taxon>Chiloscyllium</taxon>
    </lineage>
</organism>
<dbReference type="OrthoDB" id="120383at2759"/>
<proteinExistence type="predicted"/>
<gene>
    <name evidence="2" type="ORF">chiPu_0021375</name>
</gene>
<reference evidence="2 3" key="1">
    <citation type="journal article" date="2018" name="Nat. Ecol. Evol.">
        <title>Shark genomes provide insights into elasmobranch evolution and the origin of vertebrates.</title>
        <authorList>
            <person name="Hara Y"/>
            <person name="Yamaguchi K"/>
            <person name="Onimaru K"/>
            <person name="Kadota M"/>
            <person name="Koyanagi M"/>
            <person name="Keeley SD"/>
            <person name="Tatsumi K"/>
            <person name="Tanaka K"/>
            <person name="Motone F"/>
            <person name="Kageyama Y"/>
            <person name="Nozu R"/>
            <person name="Adachi N"/>
            <person name="Nishimura O"/>
            <person name="Nakagawa R"/>
            <person name="Tanegashima C"/>
            <person name="Kiyatake I"/>
            <person name="Matsumoto R"/>
            <person name="Murakumo K"/>
            <person name="Nishida K"/>
            <person name="Terakita A"/>
            <person name="Kuratani S"/>
            <person name="Sato K"/>
            <person name="Hyodo S Kuraku.S."/>
        </authorList>
    </citation>
    <scope>NUCLEOTIDE SEQUENCE [LARGE SCALE GENOMIC DNA]</scope>
</reference>
<dbReference type="SUPFAM" id="SSF48350">
    <property type="entry name" value="GTPase activation domain, GAP"/>
    <property type="match status" value="1"/>
</dbReference>
<dbReference type="PANTHER" id="PTHR46150:SF3">
    <property type="entry name" value="RHO GTPASE-ACTIVATING PROTEIN 100F"/>
    <property type="match status" value="1"/>
</dbReference>
<evidence type="ECO:0000259" key="1">
    <source>
        <dbReference type="PROSITE" id="PS50238"/>
    </source>
</evidence>